<feature type="region of interest" description="Disordered" evidence="1">
    <location>
        <begin position="50"/>
        <end position="81"/>
    </location>
</feature>
<gene>
    <name evidence="3" type="ORF">AB5J55_42255</name>
</gene>
<dbReference type="EMBL" id="CP163432">
    <property type="protein sequence ID" value="XDQ15778.1"/>
    <property type="molecule type" value="Genomic_DNA"/>
</dbReference>
<evidence type="ECO:0000259" key="2">
    <source>
        <dbReference type="Pfam" id="PF03861"/>
    </source>
</evidence>
<proteinExistence type="predicted"/>
<organism evidence="3">
    <name type="scientific">Streptomyces sp. R11</name>
    <dbReference type="NCBI Taxonomy" id="3238625"/>
    <lineage>
        <taxon>Bacteria</taxon>
        <taxon>Bacillati</taxon>
        <taxon>Actinomycetota</taxon>
        <taxon>Actinomycetes</taxon>
        <taxon>Kitasatosporales</taxon>
        <taxon>Streptomycetaceae</taxon>
        <taxon>Streptomyces</taxon>
    </lineage>
</organism>
<dbReference type="InterPro" id="IPR005561">
    <property type="entry name" value="ANTAR"/>
</dbReference>
<name>A0AB39NBC7_9ACTN</name>
<dbReference type="AlphaFoldDB" id="A0AB39NBC7"/>
<dbReference type="Pfam" id="PF03861">
    <property type="entry name" value="ANTAR"/>
    <property type="match status" value="1"/>
</dbReference>
<feature type="domain" description="ANTAR" evidence="2">
    <location>
        <begin position="1"/>
        <end position="33"/>
    </location>
</feature>
<protein>
    <submittedName>
        <fullName evidence="3">ANTAR domain-containing protein</fullName>
    </submittedName>
</protein>
<dbReference type="RefSeq" id="WP_369275706.1">
    <property type="nucleotide sequence ID" value="NZ_CP163432.1"/>
</dbReference>
<accession>A0AB39NBC7</accession>
<dbReference type="GO" id="GO:0003723">
    <property type="term" value="F:RNA binding"/>
    <property type="evidence" value="ECO:0007669"/>
    <property type="project" value="InterPro"/>
</dbReference>
<reference evidence="3" key="1">
    <citation type="submission" date="2024-07" db="EMBL/GenBank/DDBJ databases">
        <authorList>
            <person name="Yu S.T."/>
        </authorList>
    </citation>
    <scope>NUCLEOTIDE SEQUENCE</scope>
    <source>
        <strain evidence="3">R11</strain>
    </source>
</reference>
<dbReference type="Gene3D" id="1.10.10.10">
    <property type="entry name" value="Winged helix-like DNA-binding domain superfamily/Winged helix DNA-binding domain"/>
    <property type="match status" value="1"/>
</dbReference>
<evidence type="ECO:0000313" key="3">
    <source>
        <dbReference type="EMBL" id="XDQ15778.1"/>
    </source>
</evidence>
<evidence type="ECO:0000256" key="1">
    <source>
        <dbReference type="SAM" id="MobiDB-lite"/>
    </source>
</evidence>
<dbReference type="InterPro" id="IPR036388">
    <property type="entry name" value="WH-like_DNA-bd_sf"/>
</dbReference>
<sequence>MVTFTCSPEDAWEVLVTVSQHANVKLREVAQAITAAAAGEPMPAALPEHLASAVQTRRTPPDGIDRGAVGLNAECPPYDRQ</sequence>